<keyword evidence="3" id="KW-0804">Transcription</keyword>
<feature type="domain" description="HTH gntR-type" evidence="4">
    <location>
        <begin position="7"/>
        <end position="74"/>
    </location>
</feature>
<dbReference type="Proteomes" id="UP000008561">
    <property type="component" value="Chromosome"/>
</dbReference>
<keyword evidence="1" id="KW-0805">Transcription regulation</keyword>
<reference evidence="5 6" key="1">
    <citation type="submission" date="2007-10" db="EMBL/GenBank/DDBJ databases">
        <title>Complete sequence of Desulfococcus oleovorans Hxd3.</title>
        <authorList>
            <consortium name="US DOE Joint Genome Institute"/>
            <person name="Copeland A."/>
            <person name="Lucas S."/>
            <person name="Lapidus A."/>
            <person name="Barry K."/>
            <person name="Glavina del Rio T."/>
            <person name="Dalin E."/>
            <person name="Tice H."/>
            <person name="Pitluck S."/>
            <person name="Kiss H."/>
            <person name="Brettin T."/>
            <person name="Bruce D."/>
            <person name="Detter J.C."/>
            <person name="Han C."/>
            <person name="Schmutz J."/>
            <person name="Larimer F."/>
            <person name="Land M."/>
            <person name="Hauser L."/>
            <person name="Kyrpides N."/>
            <person name="Kim E."/>
            <person name="Wawrik B."/>
            <person name="Richardson P."/>
        </authorList>
    </citation>
    <scope>NUCLEOTIDE SEQUENCE [LARGE SCALE GENOMIC DNA]</scope>
    <source>
        <strain evidence="6">DSM 6200 / JCM 39069 / Hxd3</strain>
    </source>
</reference>
<evidence type="ECO:0000256" key="3">
    <source>
        <dbReference type="ARBA" id="ARBA00023163"/>
    </source>
</evidence>
<dbReference type="Gene3D" id="1.20.120.530">
    <property type="entry name" value="GntR ligand-binding domain-like"/>
    <property type="match status" value="1"/>
</dbReference>
<name>A8ZXU3_DESOH</name>
<dbReference type="PANTHER" id="PTHR43537:SF24">
    <property type="entry name" value="GLUCONATE OPERON TRANSCRIPTIONAL REPRESSOR"/>
    <property type="match status" value="1"/>
</dbReference>
<keyword evidence="6" id="KW-1185">Reference proteome</keyword>
<dbReference type="SMART" id="SM00345">
    <property type="entry name" value="HTH_GNTR"/>
    <property type="match status" value="1"/>
</dbReference>
<dbReference type="RefSeq" id="WP_012176181.1">
    <property type="nucleotide sequence ID" value="NC_009943.1"/>
</dbReference>
<dbReference type="EMBL" id="CP000859">
    <property type="protein sequence ID" value="ABW68570.1"/>
    <property type="molecule type" value="Genomic_DNA"/>
</dbReference>
<dbReference type="GO" id="GO:0003700">
    <property type="term" value="F:DNA-binding transcription factor activity"/>
    <property type="evidence" value="ECO:0007669"/>
    <property type="project" value="InterPro"/>
</dbReference>
<dbReference type="STRING" id="96561.Dole_2767"/>
<dbReference type="GO" id="GO:0003677">
    <property type="term" value="F:DNA binding"/>
    <property type="evidence" value="ECO:0007669"/>
    <property type="project" value="UniProtKB-KW"/>
</dbReference>
<dbReference type="PANTHER" id="PTHR43537">
    <property type="entry name" value="TRANSCRIPTIONAL REGULATOR, GNTR FAMILY"/>
    <property type="match status" value="1"/>
</dbReference>
<gene>
    <name evidence="5" type="ordered locus">Dole_2767</name>
</gene>
<dbReference type="KEGG" id="dol:Dole_2767"/>
<dbReference type="HOGENOM" id="CLU_017584_5_5_7"/>
<proteinExistence type="predicted"/>
<protein>
    <submittedName>
        <fullName evidence="5">Transcriptional regulator, GntR family</fullName>
    </submittedName>
</protein>
<dbReference type="AlphaFoldDB" id="A8ZXU3"/>
<evidence type="ECO:0000259" key="4">
    <source>
        <dbReference type="PROSITE" id="PS50949"/>
    </source>
</evidence>
<dbReference type="InterPro" id="IPR008920">
    <property type="entry name" value="TF_FadR/GntR_C"/>
</dbReference>
<evidence type="ECO:0000313" key="5">
    <source>
        <dbReference type="EMBL" id="ABW68570.1"/>
    </source>
</evidence>
<dbReference type="CDD" id="cd07377">
    <property type="entry name" value="WHTH_GntR"/>
    <property type="match status" value="1"/>
</dbReference>
<organism evidence="5 6">
    <name type="scientific">Desulfosudis oleivorans (strain DSM 6200 / JCM 39069 / Hxd3)</name>
    <name type="common">Desulfococcus oleovorans</name>
    <dbReference type="NCBI Taxonomy" id="96561"/>
    <lineage>
        <taxon>Bacteria</taxon>
        <taxon>Pseudomonadati</taxon>
        <taxon>Thermodesulfobacteriota</taxon>
        <taxon>Desulfobacteria</taxon>
        <taxon>Desulfobacterales</taxon>
        <taxon>Desulfosudaceae</taxon>
        <taxon>Desulfosudis</taxon>
    </lineage>
</organism>
<dbReference type="Gene3D" id="1.10.10.10">
    <property type="entry name" value="Winged helix-like DNA-binding domain superfamily/Winged helix DNA-binding domain"/>
    <property type="match status" value="1"/>
</dbReference>
<dbReference type="SUPFAM" id="SSF46785">
    <property type="entry name" value="Winged helix' DNA-binding domain"/>
    <property type="match status" value="1"/>
</dbReference>
<evidence type="ECO:0000256" key="2">
    <source>
        <dbReference type="ARBA" id="ARBA00023125"/>
    </source>
</evidence>
<dbReference type="OrthoDB" id="5430472at2"/>
<keyword evidence="2" id="KW-0238">DNA-binding</keyword>
<dbReference type="PROSITE" id="PS50949">
    <property type="entry name" value="HTH_GNTR"/>
    <property type="match status" value="1"/>
</dbReference>
<dbReference type="InterPro" id="IPR011711">
    <property type="entry name" value="GntR_C"/>
</dbReference>
<dbReference type="InterPro" id="IPR036390">
    <property type="entry name" value="WH_DNA-bd_sf"/>
</dbReference>
<accession>A8ZXU3</accession>
<dbReference type="InterPro" id="IPR036388">
    <property type="entry name" value="WH-like_DNA-bd_sf"/>
</dbReference>
<evidence type="ECO:0000256" key="1">
    <source>
        <dbReference type="ARBA" id="ARBA00023015"/>
    </source>
</evidence>
<dbReference type="InterPro" id="IPR000524">
    <property type="entry name" value="Tscrpt_reg_HTH_GntR"/>
</dbReference>
<dbReference type="Pfam" id="PF07729">
    <property type="entry name" value="FCD"/>
    <property type="match status" value="1"/>
</dbReference>
<dbReference type="SUPFAM" id="SSF48008">
    <property type="entry name" value="GntR ligand-binding domain-like"/>
    <property type="match status" value="1"/>
</dbReference>
<sequence length="261" mass="28795">MTFIAPQSLPEQIAEIIREKIVRLELRPGENIREAQLAAELNVSRSPIREALRLLEKQRLVEQVPRKGTRVTDLSEQGIADLYDVAGALIVLAAKQCAAKSTADELSAINDAVVRAGRAVAKKDVAGYHTAFFEFALHCMQSAKNPLLEDMIMDLLHGVRRMQFLTLSLRSENLEENLEILERGNAYLQNNDGEMAVNTVIEYVAKEKSVAVKTLNQGLHLMAGRDGATRHLPGNPGAGGIPIYNERPVRPAIASNRRKSI</sequence>
<dbReference type="Pfam" id="PF00392">
    <property type="entry name" value="GntR"/>
    <property type="match status" value="1"/>
</dbReference>
<dbReference type="eggNOG" id="COG1802">
    <property type="taxonomic scope" value="Bacteria"/>
</dbReference>
<evidence type="ECO:0000313" key="6">
    <source>
        <dbReference type="Proteomes" id="UP000008561"/>
    </source>
</evidence>